<reference evidence="2" key="1">
    <citation type="journal article" date="2018" name="DNA Res.">
        <title>Multiple hybrid de novo genome assembly of finger millet, an orphan allotetraploid crop.</title>
        <authorList>
            <person name="Hatakeyama M."/>
            <person name="Aluri S."/>
            <person name="Balachadran M.T."/>
            <person name="Sivarajan S.R."/>
            <person name="Patrignani A."/>
            <person name="Gruter S."/>
            <person name="Poveda L."/>
            <person name="Shimizu-Inatsugi R."/>
            <person name="Baeten J."/>
            <person name="Francoijs K.J."/>
            <person name="Nataraja K.N."/>
            <person name="Reddy Y.A.N."/>
            <person name="Phadnis S."/>
            <person name="Ravikumar R.L."/>
            <person name="Schlapbach R."/>
            <person name="Sreeman S.M."/>
            <person name="Shimizu K.K."/>
        </authorList>
    </citation>
    <scope>NUCLEOTIDE SEQUENCE</scope>
</reference>
<gene>
    <name evidence="2" type="primary">gb18680</name>
    <name evidence="2" type="ORF">PR202_gb18680</name>
</gene>
<name>A0AAV5F678_ELECO</name>
<comment type="caution">
    <text evidence="2">The sequence shown here is derived from an EMBL/GenBank/DDBJ whole genome shotgun (WGS) entry which is preliminary data.</text>
</comment>
<dbReference type="EMBL" id="BQKI01000082">
    <property type="protein sequence ID" value="GJN30379.1"/>
    <property type="molecule type" value="Genomic_DNA"/>
</dbReference>
<dbReference type="AlphaFoldDB" id="A0AAV5F678"/>
<keyword evidence="3" id="KW-1185">Reference proteome</keyword>
<dbReference type="Proteomes" id="UP001054889">
    <property type="component" value="Unassembled WGS sequence"/>
</dbReference>
<feature type="region of interest" description="Disordered" evidence="1">
    <location>
        <begin position="1"/>
        <end position="26"/>
    </location>
</feature>
<evidence type="ECO:0000313" key="2">
    <source>
        <dbReference type="EMBL" id="GJN30379.1"/>
    </source>
</evidence>
<evidence type="ECO:0000313" key="3">
    <source>
        <dbReference type="Proteomes" id="UP001054889"/>
    </source>
</evidence>
<proteinExistence type="predicted"/>
<reference evidence="2" key="2">
    <citation type="submission" date="2021-12" db="EMBL/GenBank/DDBJ databases">
        <title>Resequencing data analysis of finger millet.</title>
        <authorList>
            <person name="Hatakeyama M."/>
            <person name="Aluri S."/>
            <person name="Balachadran M.T."/>
            <person name="Sivarajan S.R."/>
            <person name="Poveda L."/>
            <person name="Shimizu-Inatsugi R."/>
            <person name="Schlapbach R."/>
            <person name="Sreeman S.M."/>
            <person name="Shimizu K.K."/>
        </authorList>
    </citation>
    <scope>NUCLEOTIDE SEQUENCE</scope>
</reference>
<protein>
    <submittedName>
        <fullName evidence="2">Uncharacterized protein</fullName>
    </submittedName>
</protein>
<evidence type="ECO:0000256" key="1">
    <source>
        <dbReference type="SAM" id="MobiDB-lite"/>
    </source>
</evidence>
<sequence length="72" mass="8226">MPSNSFPQRRRPSPRPHHGHGGSGHRIRVLYGALRGPYRIYFPQKEHPRLLPSRITRVAGAVDRDEAGHRDP</sequence>
<feature type="compositionally biased region" description="Basic residues" evidence="1">
    <location>
        <begin position="8"/>
        <end position="26"/>
    </location>
</feature>
<accession>A0AAV5F678</accession>
<organism evidence="2 3">
    <name type="scientific">Eleusine coracana subsp. coracana</name>
    <dbReference type="NCBI Taxonomy" id="191504"/>
    <lineage>
        <taxon>Eukaryota</taxon>
        <taxon>Viridiplantae</taxon>
        <taxon>Streptophyta</taxon>
        <taxon>Embryophyta</taxon>
        <taxon>Tracheophyta</taxon>
        <taxon>Spermatophyta</taxon>
        <taxon>Magnoliopsida</taxon>
        <taxon>Liliopsida</taxon>
        <taxon>Poales</taxon>
        <taxon>Poaceae</taxon>
        <taxon>PACMAD clade</taxon>
        <taxon>Chloridoideae</taxon>
        <taxon>Cynodonteae</taxon>
        <taxon>Eleusininae</taxon>
        <taxon>Eleusine</taxon>
    </lineage>
</organism>